<keyword evidence="3 4" id="KW-0949">S-adenosyl-L-methionine</keyword>
<evidence type="ECO:0000256" key="1">
    <source>
        <dbReference type="ARBA" id="ARBA00022603"/>
    </source>
</evidence>
<keyword evidence="1 4" id="KW-0489">Methyltransferase</keyword>
<feature type="binding site" evidence="4">
    <location>
        <begin position="102"/>
        <end position="103"/>
    </location>
    <ligand>
        <name>S-adenosyl-L-methionine</name>
        <dbReference type="ChEBI" id="CHEBI:59789"/>
    </ligand>
</feature>
<protein>
    <recommendedName>
        <fullName evidence="4">Demethylmenaquinone methyltransferase</fullName>
        <ecNumber evidence="4">2.1.1.163</ecNumber>
    </recommendedName>
</protein>
<dbReference type="HAMAP" id="MF_01813">
    <property type="entry name" value="MenG_UbiE_methyltr"/>
    <property type="match status" value="1"/>
</dbReference>
<evidence type="ECO:0000313" key="5">
    <source>
        <dbReference type="EMBL" id="MTB73075.1"/>
    </source>
</evidence>
<keyword evidence="4" id="KW-0474">Menaquinone biosynthesis</keyword>
<accession>A0A6I3IN51</accession>
<dbReference type="RefSeq" id="WP_154594344.1">
    <property type="nucleotide sequence ID" value="NZ_CP171001.1"/>
</dbReference>
<dbReference type="Pfam" id="PF01209">
    <property type="entry name" value="Ubie_methyltran"/>
    <property type="match status" value="1"/>
</dbReference>
<organism evidence="5 6">
    <name type="scientific">Arsenicicoccus cauae</name>
    <dbReference type="NCBI Taxonomy" id="2663847"/>
    <lineage>
        <taxon>Bacteria</taxon>
        <taxon>Bacillati</taxon>
        <taxon>Actinomycetota</taxon>
        <taxon>Actinomycetes</taxon>
        <taxon>Micrococcales</taxon>
        <taxon>Intrasporangiaceae</taxon>
        <taxon>Arsenicicoccus</taxon>
    </lineage>
</organism>
<evidence type="ECO:0000256" key="4">
    <source>
        <dbReference type="HAMAP-Rule" id="MF_01813"/>
    </source>
</evidence>
<feature type="binding site" evidence="4">
    <location>
        <position position="80"/>
    </location>
    <ligand>
        <name>S-adenosyl-L-methionine</name>
        <dbReference type="ChEBI" id="CHEBI:59789"/>
    </ligand>
</feature>
<dbReference type="CDD" id="cd02440">
    <property type="entry name" value="AdoMet_MTases"/>
    <property type="match status" value="1"/>
</dbReference>
<dbReference type="EC" id="2.1.1.163" evidence="4"/>
<keyword evidence="2 4" id="KW-0808">Transferase</keyword>
<dbReference type="GO" id="GO:0009234">
    <property type="term" value="P:menaquinone biosynthetic process"/>
    <property type="evidence" value="ECO:0007669"/>
    <property type="project" value="UniProtKB-UniRule"/>
</dbReference>
<sequence>MSRATLSKQPHEVASMFDETAGRYDLMNDVMTFGQMRLWRRAVTSAVGAGPGDTILDIAAGTGMSSLPFVEAGAHVVPADFSLGMLRVGKARRASLPFTAADATRLPFADDSFDVVTMSYGLRNVVDTDAALAEFLRVTRPGGRLVVGESSQPTNRAFRTLYTTYLMGALPTVARTLSSNPDSYVYLAESMRAWPDQRTLATRIQRAGWSQVQWRNLTGGIAAVHRAVKPV</sequence>
<comment type="pathway">
    <text evidence="4">Quinol/quinone metabolism; menaquinone biosynthesis; menaquinol from 1,4-dihydroxy-2-naphthoate: step 2/2.</text>
</comment>
<evidence type="ECO:0000256" key="2">
    <source>
        <dbReference type="ARBA" id="ARBA00022679"/>
    </source>
</evidence>
<comment type="function">
    <text evidence="4">Methyltransferase required for the conversion of demethylmenaquinol (DMKH2) to menaquinol (MKH2).</text>
</comment>
<proteinExistence type="inferred from homology"/>
<dbReference type="NCBIfam" id="NF001241">
    <property type="entry name" value="PRK00216.1-2"/>
    <property type="match status" value="1"/>
</dbReference>
<dbReference type="Proteomes" id="UP000431092">
    <property type="component" value="Unassembled WGS sequence"/>
</dbReference>
<dbReference type="InterPro" id="IPR004033">
    <property type="entry name" value="UbiE/COQ5_MeTrFase"/>
</dbReference>
<name>A0A6I3IN51_9MICO</name>
<comment type="catalytic activity">
    <reaction evidence="4">
        <text>a 2-demethylmenaquinol + S-adenosyl-L-methionine = a menaquinol + S-adenosyl-L-homocysteine + H(+)</text>
        <dbReference type="Rhea" id="RHEA:42640"/>
        <dbReference type="Rhea" id="RHEA-COMP:9539"/>
        <dbReference type="Rhea" id="RHEA-COMP:9563"/>
        <dbReference type="ChEBI" id="CHEBI:15378"/>
        <dbReference type="ChEBI" id="CHEBI:18151"/>
        <dbReference type="ChEBI" id="CHEBI:55437"/>
        <dbReference type="ChEBI" id="CHEBI:57856"/>
        <dbReference type="ChEBI" id="CHEBI:59789"/>
        <dbReference type="EC" id="2.1.1.163"/>
    </reaction>
</comment>
<dbReference type="Gene3D" id="3.40.50.150">
    <property type="entry name" value="Vaccinia Virus protein VP39"/>
    <property type="match status" value="1"/>
</dbReference>
<dbReference type="EMBL" id="WLVL01000043">
    <property type="protein sequence ID" value="MTB73075.1"/>
    <property type="molecule type" value="Genomic_DNA"/>
</dbReference>
<feature type="binding site" evidence="4">
    <location>
        <position position="119"/>
    </location>
    <ligand>
        <name>S-adenosyl-L-methionine</name>
        <dbReference type="ChEBI" id="CHEBI:59789"/>
    </ligand>
</feature>
<dbReference type="UniPathway" id="UPA00079">
    <property type="reaction ID" value="UER00169"/>
</dbReference>
<dbReference type="NCBIfam" id="TIGR01934">
    <property type="entry name" value="MenG_MenH_UbiE"/>
    <property type="match status" value="1"/>
</dbReference>
<keyword evidence="6" id="KW-1185">Reference proteome</keyword>
<comment type="caution">
    <text evidence="5">The sequence shown here is derived from an EMBL/GenBank/DDBJ whole genome shotgun (WGS) entry which is preliminary data.</text>
</comment>
<dbReference type="PANTHER" id="PTHR43591">
    <property type="entry name" value="METHYLTRANSFERASE"/>
    <property type="match status" value="1"/>
</dbReference>
<dbReference type="AlphaFoldDB" id="A0A6I3IN51"/>
<comment type="similarity">
    <text evidence="4">Belongs to the class I-like SAM-binding methyltransferase superfamily. MenG/UbiE family.</text>
</comment>
<dbReference type="InterPro" id="IPR029063">
    <property type="entry name" value="SAM-dependent_MTases_sf"/>
</dbReference>
<dbReference type="GO" id="GO:0032259">
    <property type="term" value="P:methylation"/>
    <property type="evidence" value="ECO:0007669"/>
    <property type="project" value="UniProtKB-KW"/>
</dbReference>
<reference evidence="5 6" key="1">
    <citation type="submission" date="2019-11" db="EMBL/GenBank/DDBJ databases">
        <title>Whole genome sequencing identifies a novel species of the genus Arsenicicoccus isolated from human blood.</title>
        <authorList>
            <person name="Jeong J.H."/>
            <person name="Kweon O.J."/>
            <person name="Kim H.R."/>
            <person name="Kim T.-H."/>
            <person name="Ha S.-M."/>
            <person name="Lee M.-K."/>
        </authorList>
    </citation>
    <scope>NUCLEOTIDE SEQUENCE [LARGE SCALE GENOMIC DNA]</scope>
    <source>
        <strain evidence="5 6">MKL-02</strain>
    </source>
</reference>
<dbReference type="SUPFAM" id="SSF53335">
    <property type="entry name" value="S-adenosyl-L-methionine-dependent methyltransferases"/>
    <property type="match status" value="1"/>
</dbReference>
<gene>
    <name evidence="4" type="primary">menG</name>
    <name evidence="5" type="ORF">GGG17_14110</name>
</gene>
<dbReference type="PROSITE" id="PS51608">
    <property type="entry name" value="SAM_MT_UBIE"/>
    <property type="match status" value="1"/>
</dbReference>
<dbReference type="PANTHER" id="PTHR43591:SF24">
    <property type="entry name" value="2-METHOXY-6-POLYPRENYL-1,4-BENZOQUINOL METHYLASE, MITOCHONDRIAL"/>
    <property type="match status" value="1"/>
</dbReference>
<feature type="binding site" evidence="4">
    <location>
        <position position="62"/>
    </location>
    <ligand>
        <name>S-adenosyl-L-methionine</name>
        <dbReference type="ChEBI" id="CHEBI:59789"/>
    </ligand>
</feature>
<evidence type="ECO:0000313" key="6">
    <source>
        <dbReference type="Proteomes" id="UP000431092"/>
    </source>
</evidence>
<evidence type="ECO:0000256" key="3">
    <source>
        <dbReference type="ARBA" id="ARBA00022691"/>
    </source>
</evidence>
<dbReference type="GO" id="GO:0043770">
    <property type="term" value="F:demethylmenaquinone methyltransferase activity"/>
    <property type="evidence" value="ECO:0007669"/>
    <property type="project" value="UniProtKB-UniRule"/>
</dbReference>